<evidence type="ECO:0000256" key="2">
    <source>
        <dbReference type="SAM" id="Phobius"/>
    </source>
</evidence>
<feature type="region of interest" description="Disordered" evidence="1">
    <location>
        <begin position="1"/>
        <end position="37"/>
    </location>
</feature>
<feature type="transmembrane region" description="Helical" evidence="2">
    <location>
        <begin position="46"/>
        <end position="65"/>
    </location>
</feature>
<organism evidence="3 4">
    <name type="scientific">Pomacea canaliculata</name>
    <name type="common">Golden apple snail</name>
    <dbReference type="NCBI Taxonomy" id="400727"/>
    <lineage>
        <taxon>Eukaryota</taxon>
        <taxon>Metazoa</taxon>
        <taxon>Spiralia</taxon>
        <taxon>Lophotrochozoa</taxon>
        <taxon>Mollusca</taxon>
        <taxon>Gastropoda</taxon>
        <taxon>Caenogastropoda</taxon>
        <taxon>Architaenioglossa</taxon>
        <taxon>Ampullarioidea</taxon>
        <taxon>Ampullariidae</taxon>
        <taxon>Pomacea</taxon>
    </lineage>
</organism>
<evidence type="ECO:0000313" key="3">
    <source>
        <dbReference type="EMBL" id="PVD34221.1"/>
    </source>
</evidence>
<feature type="transmembrane region" description="Helical" evidence="2">
    <location>
        <begin position="386"/>
        <end position="407"/>
    </location>
</feature>
<protein>
    <recommendedName>
        <fullName evidence="5">Major facilitator superfamily (MFS) profile domain-containing protein</fullName>
    </recommendedName>
</protein>
<reference evidence="3 4" key="1">
    <citation type="submission" date="2018-04" db="EMBL/GenBank/DDBJ databases">
        <title>The genome of golden apple snail Pomacea canaliculata provides insight into stress tolerance and invasive adaptation.</title>
        <authorList>
            <person name="Liu C."/>
            <person name="Liu B."/>
            <person name="Ren Y."/>
            <person name="Zhang Y."/>
            <person name="Wang H."/>
            <person name="Li S."/>
            <person name="Jiang F."/>
            <person name="Yin L."/>
            <person name="Zhang G."/>
            <person name="Qian W."/>
            <person name="Fan W."/>
        </authorList>
    </citation>
    <scope>NUCLEOTIDE SEQUENCE [LARGE SCALE GENOMIC DNA]</scope>
    <source>
        <strain evidence="3">SZHN2017</strain>
        <tissue evidence="3">Muscle</tissue>
    </source>
</reference>
<evidence type="ECO:0008006" key="5">
    <source>
        <dbReference type="Google" id="ProtNLM"/>
    </source>
</evidence>
<feature type="transmembrane region" description="Helical" evidence="2">
    <location>
        <begin position="477"/>
        <end position="495"/>
    </location>
</feature>
<name>A0A2T7PLB3_POMCA</name>
<keyword evidence="2" id="KW-1133">Transmembrane helix</keyword>
<dbReference type="PANTHER" id="PTHR11360">
    <property type="entry name" value="MONOCARBOXYLATE TRANSPORTER"/>
    <property type="match status" value="1"/>
</dbReference>
<feature type="transmembrane region" description="Helical" evidence="2">
    <location>
        <begin position="116"/>
        <end position="137"/>
    </location>
</feature>
<dbReference type="SUPFAM" id="SSF103473">
    <property type="entry name" value="MFS general substrate transporter"/>
    <property type="match status" value="1"/>
</dbReference>
<dbReference type="GO" id="GO:0008028">
    <property type="term" value="F:monocarboxylic acid transmembrane transporter activity"/>
    <property type="evidence" value="ECO:0007669"/>
    <property type="project" value="TreeGrafter"/>
</dbReference>
<dbReference type="Proteomes" id="UP000245119">
    <property type="component" value="Linkage Group LG3"/>
</dbReference>
<gene>
    <name evidence="3" type="ORF">C0Q70_05487</name>
</gene>
<feature type="transmembrane region" description="Helical" evidence="2">
    <location>
        <begin position="354"/>
        <end position="374"/>
    </location>
</feature>
<dbReference type="OrthoDB" id="8055603at2759"/>
<feature type="transmembrane region" description="Helical" evidence="2">
    <location>
        <begin position="419"/>
        <end position="437"/>
    </location>
</feature>
<accession>A0A2T7PLB3</accession>
<feature type="transmembrane region" description="Helical" evidence="2">
    <location>
        <begin position="443"/>
        <end position="465"/>
    </location>
</feature>
<dbReference type="InterPro" id="IPR036259">
    <property type="entry name" value="MFS_trans_sf"/>
</dbReference>
<keyword evidence="2" id="KW-0812">Transmembrane</keyword>
<proteinExistence type="predicted"/>
<comment type="caution">
    <text evidence="3">The sequence shown here is derived from an EMBL/GenBank/DDBJ whole genome shotgun (WGS) entry which is preliminary data.</text>
</comment>
<evidence type="ECO:0000256" key="1">
    <source>
        <dbReference type="SAM" id="MobiDB-lite"/>
    </source>
</evidence>
<dbReference type="AlphaFoldDB" id="A0A2T7PLB3"/>
<keyword evidence="4" id="KW-1185">Reference proteome</keyword>
<dbReference type="Gene3D" id="1.20.1250.20">
    <property type="entry name" value="MFS general substrate transporter like domains"/>
    <property type="match status" value="1"/>
</dbReference>
<feature type="compositionally biased region" description="Polar residues" evidence="1">
    <location>
        <begin position="13"/>
        <end position="31"/>
    </location>
</feature>
<feature type="transmembrane region" description="Helical" evidence="2">
    <location>
        <begin position="507"/>
        <end position="525"/>
    </location>
</feature>
<dbReference type="PANTHER" id="PTHR11360:SF284">
    <property type="entry name" value="EG:103B4.3 PROTEIN-RELATED"/>
    <property type="match status" value="1"/>
</dbReference>
<evidence type="ECO:0000313" key="4">
    <source>
        <dbReference type="Proteomes" id="UP000245119"/>
    </source>
</evidence>
<dbReference type="EMBL" id="PZQS01000003">
    <property type="protein sequence ID" value="PVD34221.1"/>
    <property type="molecule type" value="Genomic_DNA"/>
</dbReference>
<keyword evidence="2" id="KW-0472">Membrane</keyword>
<sequence length="580" mass="62693">MAARQDAAGVATGGQSQTPLIENKSTTTTNNDGDESDDGVPYDRGWAWMVVAGCFINALVLAGYLKSSGVYFVRLLQYFQASTSRTAVLFGVRGGVISIVGNLPERPVATRGASSLFLHVFATGVGLSFLSAPGDVLTGSYFRQRRALALALVKCGVSVGSMVVPQLLTWMLREYGLHGTLLLTGENEEALLAAEVNLDNKEKQKERKELFRSLSSGSDSNAANGVRSQNVSISLPTQKGFLSTAVEEQSILSPARSTSSRLLDKLETLKWWPAQLSVSTLDLGSTTMIDTARASRSPNTPSVSHPSHTCRTCGHSKVGLQASKDRIWTCCLRVLKTPFVLLDFSLFRRPSFRLLLLYASLNSFPAIFLDYLPAVATSNGIGEAQVAMLITIVGGLDFVCRLGGGIAAHTGKVRVSRMIALSFVMLGITCQFVRFMASFTHFVTLAVIYGLLGGLSYALNAVLIIEYVGLEKMSQGYSFFQFVSGACSAAWYPLLGYIRDSMGSYTPVYHVLGCTFLLSAAILTCEGMVQRYEKRANVSRDVLDKCRVITVQRVTDGDECCCHDHAIVSPLNASRASECS</sequence>
<dbReference type="InterPro" id="IPR050327">
    <property type="entry name" value="Proton-linked_MCT"/>
</dbReference>